<evidence type="ECO:0000313" key="1">
    <source>
        <dbReference type="EMBL" id="PSR30193.1"/>
    </source>
</evidence>
<gene>
    <name evidence="1" type="ORF">C7B43_06700</name>
</gene>
<proteinExistence type="predicted"/>
<dbReference type="Proteomes" id="UP000242699">
    <property type="component" value="Unassembled WGS sequence"/>
</dbReference>
<organism evidence="1 2">
    <name type="scientific">Sulfobacillus benefaciens</name>
    <dbReference type="NCBI Taxonomy" id="453960"/>
    <lineage>
        <taxon>Bacteria</taxon>
        <taxon>Bacillati</taxon>
        <taxon>Bacillota</taxon>
        <taxon>Clostridia</taxon>
        <taxon>Eubacteriales</taxon>
        <taxon>Clostridiales Family XVII. Incertae Sedis</taxon>
        <taxon>Sulfobacillus</taxon>
    </lineage>
</organism>
<dbReference type="AlphaFoldDB" id="A0A2T2X6R4"/>
<protein>
    <submittedName>
        <fullName evidence="1">Uncharacterized protein</fullName>
    </submittedName>
</protein>
<reference evidence="1 2" key="1">
    <citation type="journal article" date="2014" name="BMC Genomics">
        <title>Comparison of environmental and isolate Sulfobacillus genomes reveals diverse carbon, sulfur, nitrogen, and hydrogen metabolisms.</title>
        <authorList>
            <person name="Justice N.B."/>
            <person name="Norman A."/>
            <person name="Brown C.T."/>
            <person name="Singh A."/>
            <person name="Thomas B.C."/>
            <person name="Banfield J.F."/>
        </authorList>
    </citation>
    <scope>NUCLEOTIDE SEQUENCE [LARGE SCALE GENOMIC DNA]</scope>
    <source>
        <strain evidence="1">AMDSBA1</strain>
    </source>
</reference>
<sequence>MVEAIVSAQYGTNSLYPVIEYPAVGVLRVLRNGRVITYAAENKMILRDRRTFRIISNLPSGGE</sequence>
<evidence type="ECO:0000313" key="2">
    <source>
        <dbReference type="Proteomes" id="UP000242699"/>
    </source>
</evidence>
<name>A0A2T2X6R4_9FIRM</name>
<dbReference type="EMBL" id="PXYT01000012">
    <property type="protein sequence ID" value="PSR30193.1"/>
    <property type="molecule type" value="Genomic_DNA"/>
</dbReference>
<accession>A0A2T2X6R4</accession>
<comment type="caution">
    <text evidence="1">The sequence shown here is derived from an EMBL/GenBank/DDBJ whole genome shotgun (WGS) entry which is preliminary data.</text>
</comment>